<comment type="caution">
    <text evidence="10">The sequence shown here is derived from an EMBL/GenBank/DDBJ whole genome shotgun (WGS) entry which is preliminary data.</text>
</comment>
<organism evidence="10 11">
    <name type="scientific">Acidisoma cellulosilyticum</name>
    <dbReference type="NCBI Taxonomy" id="2802395"/>
    <lineage>
        <taxon>Bacteria</taxon>
        <taxon>Pseudomonadati</taxon>
        <taxon>Pseudomonadota</taxon>
        <taxon>Alphaproteobacteria</taxon>
        <taxon>Acetobacterales</taxon>
        <taxon>Acidocellaceae</taxon>
        <taxon>Acidisoma</taxon>
    </lineage>
</organism>
<evidence type="ECO:0000256" key="8">
    <source>
        <dbReference type="ARBA" id="ARBA00023136"/>
    </source>
</evidence>
<evidence type="ECO:0000256" key="9">
    <source>
        <dbReference type="SAM" id="Phobius"/>
    </source>
</evidence>
<dbReference type="GO" id="GO:0012505">
    <property type="term" value="C:endomembrane system"/>
    <property type="evidence" value="ECO:0007669"/>
    <property type="project" value="UniProtKB-SubCell"/>
</dbReference>
<evidence type="ECO:0000256" key="3">
    <source>
        <dbReference type="ARBA" id="ARBA00022676"/>
    </source>
</evidence>
<dbReference type="AlphaFoldDB" id="A0A964E551"/>
<evidence type="ECO:0000256" key="5">
    <source>
        <dbReference type="ARBA" id="ARBA00022692"/>
    </source>
</evidence>
<keyword evidence="5 9" id="KW-0812">Transmembrane</keyword>
<keyword evidence="8 9" id="KW-0472">Membrane</keyword>
<evidence type="ECO:0000256" key="1">
    <source>
        <dbReference type="ARBA" id="ARBA00004127"/>
    </source>
</evidence>
<evidence type="ECO:0000256" key="6">
    <source>
        <dbReference type="ARBA" id="ARBA00022824"/>
    </source>
</evidence>
<name>A0A964E551_9PROT</name>
<keyword evidence="3 10" id="KW-0328">Glycosyltransferase</keyword>
<evidence type="ECO:0000256" key="4">
    <source>
        <dbReference type="ARBA" id="ARBA00022679"/>
    </source>
</evidence>
<feature type="transmembrane region" description="Helical" evidence="9">
    <location>
        <begin position="353"/>
        <end position="373"/>
    </location>
</feature>
<feature type="transmembrane region" description="Helical" evidence="9">
    <location>
        <begin position="135"/>
        <end position="152"/>
    </location>
</feature>
<evidence type="ECO:0000256" key="2">
    <source>
        <dbReference type="ARBA" id="ARBA00004586"/>
    </source>
</evidence>
<feature type="transmembrane region" description="Helical" evidence="9">
    <location>
        <begin position="195"/>
        <end position="214"/>
    </location>
</feature>
<accession>A0A964E551</accession>
<feature type="transmembrane region" description="Helical" evidence="9">
    <location>
        <begin position="220"/>
        <end position="240"/>
    </location>
</feature>
<dbReference type="EMBL" id="JAESVA010000005">
    <property type="protein sequence ID" value="MCB8881628.1"/>
    <property type="molecule type" value="Genomic_DNA"/>
</dbReference>
<dbReference type="Proteomes" id="UP000721844">
    <property type="component" value="Unassembled WGS sequence"/>
</dbReference>
<keyword evidence="11" id="KW-1185">Reference proteome</keyword>
<evidence type="ECO:0000256" key="7">
    <source>
        <dbReference type="ARBA" id="ARBA00022989"/>
    </source>
</evidence>
<dbReference type="InterPro" id="IPR005599">
    <property type="entry name" value="GPI_mannosylTrfase"/>
</dbReference>
<feature type="transmembrane region" description="Helical" evidence="9">
    <location>
        <begin position="101"/>
        <end position="123"/>
    </location>
</feature>
<keyword evidence="4" id="KW-0808">Transferase</keyword>
<gene>
    <name evidence="10" type="ORF">ACELLULO517_15370</name>
</gene>
<feature type="transmembrane region" description="Helical" evidence="9">
    <location>
        <begin position="272"/>
        <end position="294"/>
    </location>
</feature>
<comment type="subcellular location">
    <subcellularLocation>
        <location evidence="1">Endomembrane system</location>
        <topology evidence="1">Multi-pass membrane protein</topology>
    </subcellularLocation>
    <subcellularLocation>
        <location evidence="2">Endoplasmic reticulum membrane</location>
    </subcellularLocation>
</comment>
<keyword evidence="7 9" id="KW-1133">Transmembrane helix</keyword>
<protein>
    <submittedName>
        <fullName evidence="10">Mannosyltransferase</fullName>
    </submittedName>
</protein>
<sequence length="500" mass="55007">MNRSLGSTLSGWVTAARSRLAPHPLLCCLAVALVPRLLAAFGLQTYYAADELYQYIEQAHRLVFHQGYVPWEFQVGLRSWLIPLVLAVPMEVARWLSPSPLFGLVLIRVLCSIGSLSVVWCAVRWGQLSQGHRGAWFAGLLAAVWPDFWMMAPHPLEDALAAYTLMPALYLAFLHRRSPSQARLLTSGFLLGMTFVLREQMAPAIAIIGIYLCARHLKNWIFAVGIALLPVIAAGMLDWFTWGEPFRSFWLDPYLNLVVGIARGSFGAASPVYYPLELLYVWLWGAIPLAWLAWRGAKNFPLAGWVALVIIAEHSLIAHKDFRFIFPAVVLLVPLAGIGLAGVWQTGKTSRNALIVILLLTGPYLSPSFFRLLGWQQSASGLYAELATHNPCLVAIASLDRGFWPIISVFGGPTQFTDATGAAYADAIVAHKGGIEIPAGFTLGACAQPSWAAFKPRGPEVCFWTRPASFCQPQHAAPFSLVYPPAARAYVIRDRLAPYP</sequence>
<evidence type="ECO:0000313" key="10">
    <source>
        <dbReference type="EMBL" id="MCB8881628.1"/>
    </source>
</evidence>
<proteinExistence type="predicted"/>
<reference evidence="10 11" key="1">
    <citation type="journal article" date="2021" name="Microorganisms">
        <title>Acidisoma silvae sp. nov. and Acidisomacellulosilytica sp. nov., Two Acidophilic Bacteria Isolated from Decaying Wood, Hydrolyzing Cellulose and Producing Poly-3-hydroxybutyrate.</title>
        <authorList>
            <person name="Mieszkin S."/>
            <person name="Pouder E."/>
            <person name="Uroz S."/>
            <person name="Simon-Colin C."/>
            <person name="Alain K."/>
        </authorList>
    </citation>
    <scope>NUCLEOTIDE SEQUENCE [LARGE SCALE GENOMIC DNA]</scope>
    <source>
        <strain evidence="10 11">HW T5.17</strain>
    </source>
</reference>
<dbReference type="RefSeq" id="WP_227308298.1">
    <property type="nucleotide sequence ID" value="NZ_JAESVA010000005.1"/>
</dbReference>
<dbReference type="PANTHER" id="PTHR22760">
    <property type="entry name" value="GLYCOSYLTRANSFERASE"/>
    <property type="match status" value="1"/>
</dbReference>
<feature type="transmembrane region" description="Helical" evidence="9">
    <location>
        <begin position="324"/>
        <end position="347"/>
    </location>
</feature>
<dbReference type="Pfam" id="PF03901">
    <property type="entry name" value="Glyco_transf_22"/>
    <property type="match status" value="1"/>
</dbReference>
<evidence type="ECO:0000313" key="11">
    <source>
        <dbReference type="Proteomes" id="UP000721844"/>
    </source>
</evidence>
<dbReference type="GO" id="GO:0000030">
    <property type="term" value="F:mannosyltransferase activity"/>
    <property type="evidence" value="ECO:0007669"/>
    <property type="project" value="TreeGrafter"/>
</dbReference>
<keyword evidence="6" id="KW-0256">Endoplasmic reticulum</keyword>
<feature type="transmembrane region" description="Helical" evidence="9">
    <location>
        <begin position="300"/>
        <end position="317"/>
    </location>
</feature>